<name>A0A1C5AMI3_9ACTN</name>
<feature type="domain" description="RNA polymerase sigma factor 70 region 4 type 2" evidence="8">
    <location>
        <begin position="103"/>
        <end position="155"/>
    </location>
</feature>
<accession>A0A1C5AMI3</accession>
<dbReference type="AlphaFoldDB" id="A0A1C5AMI3"/>
<dbReference type="InterPro" id="IPR014284">
    <property type="entry name" value="RNA_pol_sigma-70_dom"/>
</dbReference>
<dbReference type="GO" id="GO:0003677">
    <property type="term" value="F:DNA binding"/>
    <property type="evidence" value="ECO:0007669"/>
    <property type="project" value="UniProtKB-KW"/>
</dbReference>
<sequence>MSTHDEADSFDEFVRSRSTALLRSAYLLTTDRHAAEDLLQDVLERLYAKWQRARSAPDTYARKILVNRAVDRWRFRGRRPETPLGERTGTPALDHADHVVVRQTVLAALRTLPPRQRAAVVLRYLDDLSEAETAQIMGCSVGAVKSHTARGLTRLREQAQLGPADPPVLISPTAEPTRRTR</sequence>
<evidence type="ECO:0000256" key="4">
    <source>
        <dbReference type="ARBA" id="ARBA00023125"/>
    </source>
</evidence>
<evidence type="ECO:0000259" key="8">
    <source>
        <dbReference type="Pfam" id="PF08281"/>
    </source>
</evidence>
<gene>
    <name evidence="9" type="ORF">GA0070564_11372</name>
</gene>
<dbReference type="PANTHER" id="PTHR43133:SF50">
    <property type="entry name" value="ECF RNA POLYMERASE SIGMA FACTOR SIGM"/>
    <property type="match status" value="1"/>
</dbReference>
<dbReference type="GO" id="GO:0016987">
    <property type="term" value="F:sigma factor activity"/>
    <property type="evidence" value="ECO:0007669"/>
    <property type="project" value="UniProtKB-KW"/>
</dbReference>
<dbReference type="RefSeq" id="WP_091615742.1">
    <property type="nucleotide sequence ID" value="NZ_FMCX01000013.1"/>
</dbReference>
<dbReference type="Gene3D" id="1.10.1740.10">
    <property type="match status" value="1"/>
</dbReference>
<dbReference type="InterPro" id="IPR039425">
    <property type="entry name" value="RNA_pol_sigma-70-like"/>
</dbReference>
<dbReference type="NCBIfam" id="TIGR02983">
    <property type="entry name" value="SigE-fam_strep"/>
    <property type="match status" value="1"/>
</dbReference>
<feature type="region of interest" description="Disordered" evidence="6">
    <location>
        <begin position="160"/>
        <end position="181"/>
    </location>
</feature>
<evidence type="ECO:0000256" key="3">
    <source>
        <dbReference type="ARBA" id="ARBA00023082"/>
    </source>
</evidence>
<protein>
    <submittedName>
        <fullName evidence="9">RNA polymerase sigma-70 factor, sigma-E family</fullName>
    </submittedName>
</protein>
<dbReference type="InterPro" id="IPR013325">
    <property type="entry name" value="RNA_pol_sigma_r2"/>
</dbReference>
<evidence type="ECO:0000256" key="2">
    <source>
        <dbReference type="ARBA" id="ARBA00023015"/>
    </source>
</evidence>
<dbReference type="InterPro" id="IPR013324">
    <property type="entry name" value="RNA_pol_sigma_r3/r4-like"/>
</dbReference>
<reference evidence="10" key="1">
    <citation type="submission" date="2016-06" db="EMBL/GenBank/DDBJ databases">
        <authorList>
            <person name="Varghese N."/>
            <person name="Submissions Spin"/>
        </authorList>
    </citation>
    <scope>NUCLEOTIDE SEQUENCE [LARGE SCALE GENOMIC DNA]</scope>
    <source>
        <strain evidence="10">DSM 44830</strain>
    </source>
</reference>
<dbReference type="OrthoDB" id="3692620at2"/>
<keyword evidence="4" id="KW-0238">DNA-binding</keyword>
<dbReference type="GO" id="GO:0006352">
    <property type="term" value="P:DNA-templated transcription initiation"/>
    <property type="evidence" value="ECO:0007669"/>
    <property type="project" value="InterPro"/>
</dbReference>
<keyword evidence="3" id="KW-0731">Sigma factor</keyword>
<dbReference type="Pfam" id="PF08281">
    <property type="entry name" value="Sigma70_r4_2"/>
    <property type="match status" value="1"/>
</dbReference>
<keyword evidence="5" id="KW-0804">Transcription</keyword>
<evidence type="ECO:0000313" key="9">
    <source>
        <dbReference type="EMBL" id="SCF46419.1"/>
    </source>
</evidence>
<proteinExistence type="inferred from homology"/>
<dbReference type="EMBL" id="FMCX01000013">
    <property type="protein sequence ID" value="SCF46419.1"/>
    <property type="molecule type" value="Genomic_DNA"/>
</dbReference>
<keyword evidence="2" id="KW-0805">Transcription regulation</keyword>
<dbReference type="Proteomes" id="UP000199504">
    <property type="component" value="Unassembled WGS sequence"/>
</dbReference>
<dbReference type="Pfam" id="PF04542">
    <property type="entry name" value="Sigma70_r2"/>
    <property type="match status" value="1"/>
</dbReference>
<dbReference type="SUPFAM" id="SSF88659">
    <property type="entry name" value="Sigma3 and sigma4 domains of RNA polymerase sigma factors"/>
    <property type="match status" value="1"/>
</dbReference>
<evidence type="ECO:0000313" key="10">
    <source>
        <dbReference type="Proteomes" id="UP000199504"/>
    </source>
</evidence>
<dbReference type="Gene3D" id="1.10.10.10">
    <property type="entry name" value="Winged helix-like DNA-binding domain superfamily/Winged helix DNA-binding domain"/>
    <property type="match status" value="1"/>
</dbReference>
<dbReference type="STRING" id="262898.GA0070564_11372"/>
<evidence type="ECO:0000259" key="7">
    <source>
        <dbReference type="Pfam" id="PF04542"/>
    </source>
</evidence>
<evidence type="ECO:0000256" key="5">
    <source>
        <dbReference type="ARBA" id="ARBA00023163"/>
    </source>
</evidence>
<comment type="similarity">
    <text evidence="1">Belongs to the sigma-70 factor family. ECF subfamily.</text>
</comment>
<dbReference type="SUPFAM" id="SSF88946">
    <property type="entry name" value="Sigma2 domain of RNA polymerase sigma factors"/>
    <property type="match status" value="1"/>
</dbReference>
<dbReference type="InterPro" id="IPR036388">
    <property type="entry name" value="WH-like_DNA-bd_sf"/>
</dbReference>
<dbReference type="InterPro" id="IPR007627">
    <property type="entry name" value="RNA_pol_sigma70_r2"/>
</dbReference>
<dbReference type="NCBIfam" id="TIGR02937">
    <property type="entry name" value="sigma70-ECF"/>
    <property type="match status" value="1"/>
</dbReference>
<evidence type="ECO:0000256" key="6">
    <source>
        <dbReference type="SAM" id="MobiDB-lite"/>
    </source>
</evidence>
<dbReference type="CDD" id="cd06171">
    <property type="entry name" value="Sigma70_r4"/>
    <property type="match status" value="1"/>
</dbReference>
<dbReference type="InterPro" id="IPR013249">
    <property type="entry name" value="RNA_pol_sigma70_r4_t2"/>
</dbReference>
<keyword evidence="10" id="KW-1185">Reference proteome</keyword>
<feature type="domain" description="RNA polymerase sigma-70 region 2" evidence="7">
    <location>
        <begin position="14"/>
        <end position="78"/>
    </location>
</feature>
<organism evidence="9 10">
    <name type="scientific">Micromonospora mirobrigensis</name>
    <dbReference type="NCBI Taxonomy" id="262898"/>
    <lineage>
        <taxon>Bacteria</taxon>
        <taxon>Bacillati</taxon>
        <taxon>Actinomycetota</taxon>
        <taxon>Actinomycetes</taxon>
        <taxon>Micromonosporales</taxon>
        <taxon>Micromonosporaceae</taxon>
        <taxon>Micromonospora</taxon>
    </lineage>
</organism>
<dbReference type="InterPro" id="IPR014325">
    <property type="entry name" value="RNA_pol_sigma-E_actinobac"/>
</dbReference>
<dbReference type="PANTHER" id="PTHR43133">
    <property type="entry name" value="RNA POLYMERASE ECF-TYPE SIGMA FACTO"/>
    <property type="match status" value="1"/>
</dbReference>
<evidence type="ECO:0000256" key="1">
    <source>
        <dbReference type="ARBA" id="ARBA00010641"/>
    </source>
</evidence>